<dbReference type="GO" id="GO:0004519">
    <property type="term" value="F:endonuclease activity"/>
    <property type="evidence" value="ECO:0007669"/>
    <property type="project" value="UniProtKB-KW"/>
</dbReference>
<accession>A0ABU1A105</accession>
<keyword evidence="5" id="KW-0255">Endonuclease</keyword>
<evidence type="ECO:0000259" key="4">
    <source>
        <dbReference type="Pfam" id="PF03372"/>
    </source>
</evidence>
<dbReference type="SUPFAM" id="SSF56219">
    <property type="entry name" value="DNase I-like"/>
    <property type="match status" value="1"/>
</dbReference>
<keyword evidence="6" id="KW-1185">Reference proteome</keyword>
<comment type="caution">
    <text evidence="5">The sequence shown here is derived from an EMBL/GenBank/DDBJ whole genome shotgun (WGS) entry which is preliminary data.</text>
</comment>
<gene>
    <name evidence="5" type="ORF">RBU60_07375</name>
</gene>
<feature type="domain" description="Endonuclease/exonuclease/phosphatase" evidence="4">
    <location>
        <begin position="71"/>
        <end position="292"/>
    </location>
</feature>
<dbReference type="PANTHER" id="PTHR11371">
    <property type="entry name" value="DEOXYRIBONUCLEASE"/>
    <property type="match status" value="1"/>
</dbReference>
<comment type="similarity">
    <text evidence="1">Belongs to the DNase I family.</text>
</comment>
<dbReference type="Gene3D" id="3.60.10.10">
    <property type="entry name" value="Endonuclease/exonuclease/phosphatase"/>
    <property type="match status" value="1"/>
</dbReference>
<dbReference type="Proteomes" id="UP001230915">
    <property type="component" value="Unassembled WGS sequence"/>
</dbReference>
<evidence type="ECO:0000256" key="2">
    <source>
        <dbReference type="ARBA" id="ARBA00022722"/>
    </source>
</evidence>
<name>A0ABU1A105_9FLAO</name>
<evidence type="ECO:0000256" key="3">
    <source>
        <dbReference type="ARBA" id="ARBA00022801"/>
    </source>
</evidence>
<dbReference type="InterPro" id="IPR016202">
    <property type="entry name" value="DNase_I"/>
</dbReference>
<sequence>MSSSLSYKIISKHFLFFLLLASFLSCTSNSKRFNQLAAQADFSSNKNVVEKLSGEDNPSADFEKSKSLKVASWNIRHLGRTKTPEDIYEIANILRDFDLVAIQEVVAKDPAGAQAVAKIADELNRMGAKWDYQISDPTKSPSVYMSERYAFLWKTSKVNLAPRAYLDKELEDICYREPFIGTFKLKEEITPFYVINYHGRKYYDKPEKEIAYFINYPERLGSNRVLITGDFNLDEAHDVWKPFYHKGFKSALQNQRTTLKTKCKNGNYLSHPIDNVYFTRGIKKIQAGSLDFIGTCKNLKKAREISDHLPIYIEFKMKENEK</sequence>
<dbReference type="RefSeq" id="WP_308864116.1">
    <property type="nucleotide sequence ID" value="NZ_JAVHUL010000016.1"/>
</dbReference>
<evidence type="ECO:0000313" key="6">
    <source>
        <dbReference type="Proteomes" id="UP001230915"/>
    </source>
</evidence>
<dbReference type="Pfam" id="PF03372">
    <property type="entry name" value="Exo_endo_phos"/>
    <property type="match status" value="1"/>
</dbReference>
<keyword evidence="2" id="KW-0540">Nuclease</keyword>
<dbReference type="InterPro" id="IPR036691">
    <property type="entry name" value="Endo/exonu/phosph_ase_sf"/>
</dbReference>
<dbReference type="SMART" id="SM00476">
    <property type="entry name" value="DNaseIc"/>
    <property type="match status" value="1"/>
</dbReference>
<reference evidence="5 6" key="1">
    <citation type="submission" date="2023-08" db="EMBL/GenBank/DDBJ databases">
        <title>Mesonia sp. MT50, isolated from deep-sea sediment of the Mariana Trench.</title>
        <authorList>
            <person name="Fu H."/>
        </authorList>
    </citation>
    <scope>NUCLEOTIDE SEQUENCE [LARGE SCALE GENOMIC DNA]</scope>
    <source>
        <strain evidence="5 6">MT50</strain>
    </source>
</reference>
<keyword evidence="3" id="KW-0378">Hydrolase</keyword>
<dbReference type="PANTHER" id="PTHR11371:SF31">
    <property type="entry name" value="EXTRACELLULAR NUCLEASE"/>
    <property type="match status" value="1"/>
</dbReference>
<dbReference type="CDD" id="cd10283">
    <property type="entry name" value="MnuA_DNase1-like"/>
    <property type="match status" value="1"/>
</dbReference>
<dbReference type="EMBL" id="JAVHUL010000016">
    <property type="protein sequence ID" value="MDQ7917390.1"/>
    <property type="molecule type" value="Genomic_DNA"/>
</dbReference>
<dbReference type="InterPro" id="IPR005135">
    <property type="entry name" value="Endo/exonuclease/phosphatase"/>
</dbReference>
<organism evidence="5 6">
    <name type="scientific">Mesonia profundi</name>
    <dbReference type="NCBI Taxonomy" id="3070998"/>
    <lineage>
        <taxon>Bacteria</taxon>
        <taxon>Pseudomonadati</taxon>
        <taxon>Bacteroidota</taxon>
        <taxon>Flavobacteriia</taxon>
        <taxon>Flavobacteriales</taxon>
        <taxon>Flavobacteriaceae</taxon>
        <taxon>Mesonia</taxon>
    </lineage>
</organism>
<proteinExistence type="inferred from homology"/>
<protein>
    <submittedName>
        <fullName evidence="5">Endonuclease/exonuclease/phosphatase family protein</fullName>
    </submittedName>
</protein>
<evidence type="ECO:0000313" key="5">
    <source>
        <dbReference type="EMBL" id="MDQ7917390.1"/>
    </source>
</evidence>
<evidence type="ECO:0000256" key="1">
    <source>
        <dbReference type="ARBA" id="ARBA00007359"/>
    </source>
</evidence>